<comment type="caution">
    <text evidence="1">The sequence shown here is derived from an EMBL/GenBank/DDBJ whole genome shotgun (WGS) entry which is preliminary data.</text>
</comment>
<accession>A0ABU1YGG6</accession>
<gene>
    <name evidence="1" type="ORF">J2X20_000583</name>
</gene>
<evidence type="ECO:0000313" key="1">
    <source>
        <dbReference type="EMBL" id="MDR7267954.1"/>
    </source>
</evidence>
<reference evidence="1 2" key="1">
    <citation type="submission" date="2023-07" db="EMBL/GenBank/DDBJ databases">
        <title>Sorghum-associated microbial communities from plants grown in Nebraska, USA.</title>
        <authorList>
            <person name="Schachtman D."/>
        </authorList>
    </citation>
    <scope>NUCLEOTIDE SEQUENCE [LARGE SCALE GENOMIC DNA]</scope>
    <source>
        <strain evidence="1 2">BE314</strain>
    </source>
</reference>
<protein>
    <submittedName>
        <fullName evidence="1">Uncharacterized protein</fullName>
    </submittedName>
</protein>
<dbReference type="Proteomes" id="UP001180453">
    <property type="component" value="Unassembled WGS sequence"/>
</dbReference>
<dbReference type="EMBL" id="JAVDXU010000001">
    <property type="protein sequence ID" value="MDR7267954.1"/>
    <property type="molecule type" value="Genomic_DNA"/>
</dbReference>
<keyword evidence="2" id="KW-1185">Reference proteome</keyword>
<proteinExistence type="predicted"/>
<name>A0ABU1YGG6_ROSSA</name>
<organism evidence="1 2">
    <name type="scientific">Roseateles saccharophilus</name>
    <name type="common">Pseudomonas saccharophila</name>
    <dbReference type="NCBI Taxonomy" id="304"/>
    <lineage>
        <taxon>Bacteria</taxon>
        <taxon>Pseudomonadati</taxon>
        <taxon>Pseudomonadota</taxon>
        <taxon>Betaproteobacteria</taxon>
        <taxon>Burkholderiales</taxon>
        <taxon>Sphaerotilaceae</taxon>
        <taxon>Roseateles</taxon>
    </lineage>
</organism>
<sequence length="32" mass="3371">MSTTGFRTAGPACVRNVSVLRGGGDFCHVINF</sequence>
<evidence type="ECO:0000313" key="2">
    <source>
        <dbReference type="Proteomes" id="UP001180453"/>
    </source>
</evidence>